<comment type="caution">
    <text evidence="1">The sequence shown here is derived from an EMBL/GenBank/DDBJ whole genome shotgun (WGS) entry which is preliminary data.</text>
</comment>
<reference evidence="1" key="1">
    <citation type="journal article" date="2023" name="bioRxiv">
        <title>Scaffold-level genome assemblies of two parasitoid biocontrol wasps reveal the parthenogenesis mechanism and an associated novel virus.</title>
        <authorList>
            <person name="Inwood S."/>
            <person name="Skelly J."/>
            <person name="Guhlin J."/>
            <person name="Harrop T."/>
            <person name="Goldson S."/>
            <person name="Dearden P."/>
        </authorList>
    </citation>
    <scope>NUCLEOTIDE SEQUENCE</scope>
    <source>
        <strain evidence="1">Irish</strain>
        <tissue evidence="1">Whole body</tissue>
    </source>
</reference>
<gene>
    <name evidence="1" type="ORF">PV328_011784</name>
</gene>
<organism evidence="1 2">
    <name type="scientific">Microctonus aethiopoides</name>
    <dbReference type="NCBI Taxonomy" id="144406"/>
    <lineage>
        <taxon>Eukaryota</taxon>
        <taxon>Metazoa</taxon>
        <taxon>Ecdysozoa</taxon>
        <taxon>Arthropoda</taxon>
        <taxon>Hexapoda</taxon>
        <taxon>Insecta</taxon>
        <taxon>Pterygota</taxon>
        <taxon>Neoptera</taxon>
        <taxon>Endopterygota</taxon>
        <taxon>Hymenoptera</taxon>
        <taxon>Apocrita</taxon>
        <taxon>Ichneumonoidea</taxon>
        <taxon>Braconidae</taxon>
        <taxon>Euphorinae</taxon>
        <taxon>Microctonus</taxon>
    </lineage>
</organism>
<dbReference type="EMBL" id="JAQQBS010001462">
    <property type="protein sequence ID" value="KAK0157178.1"/>
    <property type="molecule type" value="Genomic_DNA"/>
</dbReference>
<evidence type="ECO:0000313" key="1">
    <source>
        <dbReference type="EMBL" id="KAK0157178.1"/>
    </source>
</evidence>
<protein>
    <submittedName>
        <fullName evidence="1">Uncharacterized protein</fullName>
    </submittedName>
</protein>
<accession>A0AA39C3G0</accession>
<reference evidence="1" key="2">
    <citation type="submission" date="2023-03" db="EMBL/GenBank/DDBJ databases">
        <authorList>
            <person name="Inwood S.N."/>
            <person name="Skelly J.G."/>
            <person name="Guhlin J."/>
            <person name="Harrop T.W.R."/>
            <person name="Goldson S.G."/>
            <person name="Dearden P.K."/>
        </authorList>
    </citation>
    <scope>NUCLEOTIDE SEQUENCE</scope>
    <source>
        <strain evidence="1">Irish</strain>
        <tissue evidence="1">Whole body</tissue>
    </source>
</reference>
<keyword evidence="2" id="KW-1185">Reference proteome</keyword>
<dbReference type="Proteomes" id="UP001168990">
    <property type="component" value="Unassembled WGS sequence"/>
</dbReference>
<name>A0AA39C3G0_9HYME</name>
<proteinExistence type="predicted"/>
<evidence type="ECO:0000313" key="2">
    <source>
        <dbReference type="Proteomes" id="UP001168990"/>
    </source>
</evidence>
<sequence>MVIDHSRRKKQFQQDDKIQSYQEGLKRRFTMTDFLTQVFHEHEVHVDSTLSGDSEPTARMEEAEMVDLIDPAELPTADTAQPMQPTPMNPNTPVTHYELSFVEGEFQFHEIP</sequence>
<dbReference type="AlphaFoldDB" id="A0AA39C3G0"/>